<feature type="compositionally biased region" description="Polar residues" evidence="1">
    <location>
        <begin position="40"/>
        <end position="62"/>
    </location>
</feature>
<gene>
    <name evidence="2" type="ORF">SAY86_003490</name>
</gene>
<protein>
    <submittedName>
        <fullName evidence="2">Uncharacterized protein</fullName>
    </submittedName>
</protein>
<accession>A0AAN7RPB3</accession>
<dbReference type="EMBL" id="JAXQNO010000001">
    <property type="protein sequence ID" value="KAK4803673.1"/>
    <property type="molecule type" value="Genomic_DNA"/>
</dbReference>
<proteinExistence type="predicted"/>
<name>A0AAN7RPB3_TRANT</name>
<evidence type="ECO:0000256" key="1">
    <source>
        <dbReference type="SAM" id="MobiDB-lite"/>
    </source>
</evidence>
<keyword evidence="3" id="KW-1185">Reference proteome</keyword>
<evidence type="ECO:0000313" key="3">
    <source>
        <dbReference type="Proteomes" id="UP001346149"/>
    </source>
</evidence>
<reference evidence="2 3" key="1">
    <citation type="journal article" date="2023" name="Hortic Res">
        <title>Pangenome of water caltrop reveals structural variations and asymmetric subgenome divergence after allopolyploidization.</title>
        <authorList>
            <person name="Zhang X."/>
            <person name="Chen Y."/>
            <person name="Wang L."/>
            <person name="Yuan Y."/>
            <person name="Fang M."/>
            <person name="Shi L."/>
            <person name="Lu R."/>
            <person name="Comes H.P."/>
            <person name="Ma Y."/>
            <person name="Chen Y."/>
            <person name="Huang G."/>
            <person name="Zhou Y."/>
            <person name="Zheng Z."/>
            <person name="Qiu Y."/>
        </authorList>
    </citation>
    <scope>NUCLEOTIDE SEQUENCE [LARGE SCALE GENOMIC DNA]</scope>
    <source>
        <strain evidence="2">F231</strain>
    </source>
</reference>
<dbReference type="AlphaFoldDB" id="A0AAN7RPB3"/>
<organism evidence="2 3">
    <name type="scientific">Trapa natans</name>
    <name type="common">Water chestnut</name>
    <dbReference type="NCBI Taxonomy" id="22666"/>
    <lineage>
        <taxon>Eukaryota</taxon>
        <taxon>Viridiplantae</taxon>
        <taxon>Streptophyta</taxon>
        <taxon>Embryophyta</taxon>
        <taxon>Tracheophyta</taxon>
        <taxon>Spermatophyta</taxon>
        <taxon>Magnoliopsida</taxon>
        <taxon>eudicotyledons</taxon>
        <taxon>Gunneridae</taxon>
        <taxon>Pentapetalae</taxon>
        <taxon>rosids</taxon>
        <taxon>malvids</taxon>
        <taxon>Myrtales</taxon>
        <taxon>Lythraceae</taxon>
        <taxon>Trapa</taxon>
    </lineage>
</organism>
<dbReference type="Proteomes" id="UP001346149">
    <property type="component" value="Unassembled WGS sequence"/>
</dbReference>
<evidence type="ECO:0000313" key="2">
    <source>
        <dbReference type="EMBL" id="KAK4803673.1"/>
    </source>
</evidence>
<sequence>MSIRIIRHHHEEKASARYGAGRLLSEEEESDIGLLLFQGTPPTESSRHSPSCLTRVSGTAWL</sequence>
<feature type="region of interest" description="Disordered" evidence="1">
    <location>
        <begin position="37"/>
        <end position="62"/>
    </location>
</feature>
<comment type="caution">
    <text evidence="2">The sequence shown here is derived from an EMBL/GenBank/DDBJ whole genome shotgun (WGS) entry which is preliminary data.</text>
</comment>